<dbReference type="AlphaFoldDB" id="A0A484MEG1"/>
<gene>
    <name evidence="2" type="ORF">CCAM_LOCUS29139</name>
</gene>
<dbReference type="Proteomes" id="UP000595140">
    <property type="component" value="Unassembled WGS sequence"/>
</dbReference>
<feature type="compositionally biased region" description="Basic residues" evidence="1">
    <location>
        <begin position="176"/>
        <end position="188"/>
    </location>
</feature>
<accession>A0A484MEG1</accession>
<keyword evidence="3" id="KW-1185">Reference proteome</keyword>
<reference evidence="2 3" key="1">
    <citation type="submission" date="2018-04" db="EMBL/GenBank/DDBJ databases">
        <authorList>
            <person name="Vogel A."/>
        </authorList>
    </citation>
    <scope>NUCLEOTIDE SEQUENCE [LARGE SCALE GENOMIC DNA]</scope>
</reference>
<name>A0A484MEG1_9ASTE</name>
<evidence type="ECO:0000313" key="2">
    <source>
        <dbReference type="EMBL" id="VFQ87363.1"/>
    </source>
</evidence>
<protein>
    <submittedName>
        <fullName evidence="2">Uncharacterized protein</fullName>
    </submittedName>
</protein>
<organism evidence="2 3">
    <name type="scientific">Cuscuta campestris</name>
    <dbReference type="NCBI Taxonomy" id="132261"/>
    <lineage>
        <taxon>Eukaryota</taxon>
        <taxon>Viridiplantae</taxon>
        <taxon>Streptophyta</taxon>
        <taxon>Embryophyta</taxon>
        <taxon>Tracheophyta</taxon>
        <taxon>Spermatophyta</taxon>
        <taxon>Magnoliopsida</taxon>
        <taxon>eudicotyledons</taxon>
        <taxon>Gunneridae</taxon>
        <taxon>Pentapetalae</taxon>
        <taxon>asterids</taxon>
        <taxon>lamiids</taxon>
        <taxon>Solanales</taxon>
        <taxon>Convolvulaceae</taxon>
        <taxon>Cuscuteae</taxon>
        <taxon>Cuscuta</taxon>
        <taxon>Cuscuta subgen. Grammica</taxon>
        <taxon>Cuscuta sect. Cleistogrammica</taxon>
    </lineage>
</organism>
<dbReference type="EMBL" id="OOIL02003368">
    <property type="protein sequence ID" value="VFQ87363.1"/>
    <property type="molecule type" value="Genomic_DNA"/>
</dbReference>
<evidence type="ECO:0000256" key="1">
    <source>
        <dbReference type="SAM" id="MobiDB-lite"/>
    </source>
</evidence>
<feature type="region of interest" description="Disordered" evidence="1">
    <location>
        <begin position="160"/>
        <end position="213"/>
    </location>
</feature>
<sequence>MGQNQHSVPTALNYTKKVTYSKGIPQQTHPSAVLNVHAIPFQPVALEFQQHSIPQSKQQGPSLKDLKAMQIETESIKANRGGLQVQNGKSLKELKALSMHKEAMLNKSTGHQPLSFFDLNLTYECSKPISLIDMPLLMTGGDELDSIGEEKAEVCEEQIENEIEAHDYVEEETFQKGKKGKGNKKGKKKYGDNTTDKYGNSSNPLASGKKKKK</sequence>
<evidence type="ECO:0000313" key="3">
    <source>
        <dbReference type="Proteomes" id="UP000595140"/>
    </source>
</evidence>
<proteinExistence type="predicted"/>